<sequence length="39" mass="4613">MLSQNNARVIGEKRLRLELGLEETQESSYVYMVHFQMVI</sequence>
<dbReference type="EMBL" id="JXYS01000073">
    <property type="protein sequence ID" value="KJF16833.1"/>
    <property type="molecule type" value="Genomic_DNA"/>
</dbReference>
<gene>
    <name evidence="1" type="ORF">AXFE_23340</name>
</gene>
<keyword evidence="2" id="KW-1185">Reference proteome</keyword>
<protein>
    <submittedName>
        <fullName evidence="1">Uncharacterized protein</fullName>
    </submittedName>
</protein>
<dbReference type="AlphaFoldDB" id="A0A0D8HG05"/>
<reference evidence="1 2" key="1">
    <citation type="submission" date="2015-01" db="EMBL/GenBank/DDBJ databases">
        <title>Draft genome of the acidophilic iron oxidizer Acidithrix ferrooxidans strain Py-F3.</title>
        <authorList>
            <person name="Poehlein A."/>
            <person name="Eisen S."/>
            <person name="Schloemann M."/>
            <person name="Johnson B.D."/>
            <person name="Daniel R."/>
            <person name="Muehling M."/>
        </authorList>
    </citation>
    <scope>NUCLEOTIDE SEQUENCE [LARGE SCALE GENOMIC DNA]</scope>
    <source>
        <strain evidence="1 2">Py-F3</strain>
    </source>
</reference>
<proteinExistence type="predicted"/>
<accession>A0A0D8HG05</accession>
<evidence type="ECO:0000313" key="2">
    <source>
        <dbReference type="Proteomes" id="UP000032360"/>
    </source>
</evidence>
<name>A0A0D8HG05_9ACTN</name>
<evidence type="ECO:0000313" key="1">
    <source>
        <dbReference type="EMBL" id="KJF16833.1"/>
    </source>
</evidence>
<organism evidence="1 2">
    <name type="scientific">Acidithrix ferrooxidans</name>
    <dbReference type="NCBI Taxonomy" id="1280514"/>
    <lineage>
        <taxon>Bacteria</taxon>
        <taxon>Bacillati</taxon>
        <taxon>Actinomycetota</taxon>
        <taxon>Acidimicrobiia</taxon>
        <taxon>Acidimicrobiales</taxon>
        <taxon>Acidimicrobiaceae</taxon>
        <taxon>Acidithrix</taxon>
    </lineage>
</organism>
<comment type="caution">
    <text evidence="1">The sequence shown here is derived from an EMBL/GenBank/DDBJ whole genome shotgun (WGS) entry which is preliminary data.</text>
</comment>
<dbReference type="Proteomes" id="UP000032360">
    <property type="component" value="Unassembled WGS sequence"/>
</dbReference>